<keyword evidence="2" id="KW-0472">Membrane</keyword>
<evidence type="ECO:0000256" key="2">
    <source>
        <dbReference type="SAM" id="Phobius"/>
    </source>
</evidence>
<accession>A0A699I4V1</accession>
<keyword evidence="2" id="KW-0812">Transmembrane</keyword>
<name>A0A699I4V1_TANCI</name>
<feature type="transmembrane region" description="Helical" evidence="2">
    <location>
        <begin position="117"/>
        <end position="143"/>
    </location>
</feature>
<organism evidence="3">
    <name type="scientific">Tanacetum cinerariifolium</name>
    <name type="common">Dalmatian daisy</name>
    <name type="synonym">Chrysanthemum cinerariifolium</name>
    <dbReference type="NCBI Taxonomy" id="118510"/>
    <lineage>
        <taxon>Eukaryota</taxon>
        <taxon>Viridiplantae</taxon>
        <taxon>Streptophyta</taxon>
        <taxon>Embryophyta</taxon>
        <taxon>Tracheophyta</taxon>
        <taxon>Spermatophyta</taxon>
        <taxon>Magnoliopsida</taxon>
        <taxon>eudicotyledons</taxon>
        <taxon>Gunneridae</taxon>
        <taxon>Pentapetalae</taxon>
        <taxon>asterids</taxon>
        <taxon>campanulids</taxon>
        <taxon>Asterales</taxon>
        <taxon>Asteraceae</taxon>
        <taxon>Asteroideae</taxon>
        <taxon>Anthemideae</taxon>
        <taxon>Anthemidinae</taxon>
        <taxon>Tanacetum</taxon>
    </lineage>
</organism>
<feature type="region of interest" description="Disordered" evidence="1">
    <location>
        <begin position="47"/>
        <end position="92"/>
    </location>
</feature>
<gene>
    <name evidence="3" type="ORF">Tci_500577</name>
</gene>
<sequence>MSTSHFFISSDSDDESTSSFVSYIILSNSKAKDVTSPTVVINYVPDLDTDTEPFEAPASPDYTLGSDTETSPFEEDPQEANPKKSSNEDPLEEDELLLAQAAPTPPTQPPPSVPTSIIITTTITIIIIIITIITTTITISITITTTYYDTTMQEMHDHIEELPLERFMTMKHEIHRAYTSVEVAQEEIEILQAELGAT</sequence>
<evidence type="ECO:0000313" key="3">
    <source>
        <dbReference type="EMBL" id="GEZ28604.1"/>
    </source>
</evidence>
<dbReference type="EMBL" id="BKCJ010261134">
    <property type="protein sequence ID" value="GEZ28604.1"/>
    <property type="molecule type" value="Genomic_DNA"/>
</dbReference>
<protein>
    <submittedName>
        <fullName evidence="3">Uncharacterized protein</fullName>
    </submittedName>
</protein>
<reference evidence="3" key="1">
    <citation type="journal article" date="2019" name="Sci. Rep.">
        <title>Draft genome of Tanacetum cinerariifolium, the natural source of mosquito coil.</title>
        <authorList>
            <person name="Yamashiro T."/>
            <person name="Shiraishi A."/>
            <person name="Satake H."/>
            <person name="Nakayama K."/>
        </authorList>
    </citation>
    <scope>NUCLEOTIDE SEQUENCE</scope>
</reference>
<dbReference type="AlphaFoldDB" id="A0A699I4V1"/>
<comment type="caution">
    <text evidence="3">The sequence shown here is derived from an EMBL/GenBank/DDBJ whole genome shotgun (WGS) entry which is preliminary data.</text>
</comment>
<feature type="non-terminal residue" evidence="3">
    <location>
        <position position="198"/>
    </location>
</feature>
<proteinExistence type="predicted"/>
<keyword evidence="2" id="KW-1133">Transmembrane helix</keyword>
<evidence type="ECO:0000256" key="1">
    <source>
        <dbReference type="SAM" id="MobiDB-lite"/>
    </source>
</evidence>